<dbReference type="AlphaFoldDB" id="A0A3A4NBZ8"/>
<dbReference type="Proteomes" id="UP000265882">
    <property type="component" value="Unassembled WGS sequence"/>
</dbReference>
<gene>
    <name evidence="6" type="ORF">C4520_19240</name>
</gene>
<dbReference type="PRINTS" id="PR00757">
    <property type="entry name" value="AMINEOXDASEF"/>
</dbReference>
<dbReference type="InterPro" id="IPR001613">
    <property type="entry name" value="Flavin_amine_oxidase"/>
</dbReference>
<dbReference type="Pfam" id="PF01593">
    <property type="entry name" value="Amino_oxidase"/>
    <property type="match status" value="1"/>
</dbReference>
<dbReference type="EMBL" id="QZKU01000128">
    <property type="protein sequence ID" value="RJP16145.1"/>
    <property type="molecule type" value="Genomic_DNA"/>
</dbReference>
<dbReference type="Gene3D" id="3.50.50.60">
    <property type="entry name" value="FAD/NAD(P)-binding domain"/>
    <property type="match status" value="1"/>
</dbReference>
<feature type="region of interest" description="Disordered" evidence="4">
    <location>
        <begin position="28"/>
        <end position="47"/>
    </location>
</feature>
<organism evidence="6 7">
    <name type="scientific">Abyssobacteria bacterium (strain SURF_5)</name>
    <dbReference type="NCBI Taxonomy" id="2093360"/>
    <lineage>
        <taxon>Bacteria</taxon>
        <taxon>Pseudomonadati</taxon>
        <taxon>Candidatus Hydrogenedentota</taxon>
        <taxon>Candidatus Abyssobacteria</taxon>
    </lineage>
</organism>
<evidence type="ECO:0000256" key="1">
    <source>
        <dbReference type="ARBA" id="ARBA00001974"/>
    </source>
</evidence>
<sequence length="484" mass="55005">MRKKTHMHDITPESIEKKIVFHGEVFPDNPNRKFEREEFPPPPEPQRDIDVVIIGGGAGGLTAAYRLRDCNMLLLEALPQLGGNSMYCEWEGVPFSLGGQYIGVPGTWADSAWDLCRELNLHPEKDDSPLTVAFPGDVQVQNPYSARGFLRMPLPWRVKRDILRFYFFDMPRIDIEARKDELDQISFSEFLKKYSPEFRDWYELLAKPYPNTEDASAYYAITSAREGDYAEDKGICSFPGGLALINKTLQDKVEEAGPGRMLTGAFVYSVRHDANGRVLATYWRDGKIFTVRARAAIVNAESNIAMKILHDIPEDLKVAMGRMRRFSYPTFHFCSHQPIYRRGYRVGVMGCTIQAVTVPDWFCRHLGAGRPNILSCFNKMSLKDVDTVKNKEHMVRMTARVLTELDMRFTDMAAKVEAIHVFLRTRNYCIPYPGYITSVFPTLGRPFGNVFFANAEYLNPVSHFPDAVTAGNQAAAAVRKLLQQ</sequence>
<dbReference type="InterPro" id="IPR002937">
    <property type="entry name" value="Amino_oxidase"/>
</dbReference>
<comment type="cofactor">
    <cofactor evidence="1">
        <name>FAD</name>
        <dbReference type="ChEBI" id="CHEBI:57692"/>
    </cofactor>
</comment>
<dbReference type="SUPFAM" id="SSF51905">
    <property type="entry name" value="FAD/NAD(P)-binding domain"/>
    <property type="match status" value="1"/>
</dbReference>
<evidence type="ECO:0000256" key="4">
    <source>
        <dbReference type="SAM" id="MobiDB-lite"/>
    </source>
</evidence>
<evidence type="ECO:0000256" key="3">
    <source>
        <dbReference type="PIRSR" id="PIRSR601613-1"/>
    </source>
</evidence>
<accession>A0A3A4NBZ8</accession>
<reference evidence="6 7" key="1">
    <citation type="journal article" date="2017" name="ISME J.">
        <title>Energy and carbon metabolisms in a deep terrestrial subsurface fluid microbial community.</title>
        <authorList>
            <person name="Momper L."/>
            <person name="Jungbluth S.P."/>
            <person name="Lee M.D."/>
            <person name="Amend J.P."/>
        </authorList>
    </citation>
    <scope>NUCLEOTIDE SEQUENCE [LARGE SCALE GENOMIC DNA]</scope>
    <source>
        <strain evidence="6">SURF_5</strain>
    </source>
</reference>
<name>A0A3A4NBZ8_ABYX5</name>
<feature type="compositionally biased region" description="Basic and acidic residues" evidence="4">
    <location>
        <begin position="30"/>
        <end position="47"/>
    </location>
</feature>
<dbReference type="GO" id="GO:0016491">
    <property type="term" value="F:oxidoreductase activity"/>
    <property type="evidence" value="ECO:0007669"/>
    <property type="project" value="UniProtKB-KW"/>
</dbReference>
<evidence type="ECO:0000256" key="2">
    <source>
        <dbReference type="ARBA" id="ARBA00023002"/>
    </source>
</evidence>
<evidence type="ECO:0000313" key="6">
    <source>
        <dbReference type="EMBL" id="RJP16145.1"/>
    </source>
</evidence>
<dbReference type="InterPro" id="IPR050464">
    <property type="entry name" value="Zeta_carotene_desat/Oxidored"/>
</dbReference>
<feature type="binding site" evidence="3">
    <location>
        <begin position="76"/>
        <end position="77"/>
    </location>
    <ligand>
        <name>FAD</name>
        <dbReference type="ChEBI" id="CHEBI:57692"/>
    </ligand>
</feature>
<dbReference type="InterPro" id="IPR036188">
    <property type="entry name" value="FAD/NAD-bd_sf"/>
</dbReference>
<feature type="domain" description="Amine oxidase" evidence="5">
    <location>
        <begin position="59"/>
        <end position="306"/>
    </location>
</feature>
<protein>
    <submittedName>
        <fullName evidence="6">FAD-binding protein</fullName>
    </submittedName>
</protein>
<dbReference type="PANTHER" id="PTHR42923">
    <property type="entry name" value="PROTOPORPHYRINOGEN OXIDASE"/>
    <property type="match status" value="1"/>
</dbReference>
<proteinExistence type="predicted"/>
<feature type="binding site" evidence="3">
    <location>
        <position position="456"/>
    </location>
    <ligand>
        <name>FAD</name>
        <dbReference type="ChEBI" id="CHEBI:57692"/>
    </ligand>
</feature>
<comment type="caution">
    <text evidence="6">The sequence shown here is derived from an EMBL/GenBank/DDBJ whole genome shotgun (WGS) entry which is preliminary data.</text>
</comment>
<dbReference type="PANTHER" id="PTHR42923:SF17">
    <property type="entry name" value="AMINE OXIDASE DOMAIN-CONTAINING PROTEIN"/>
    <property type="match status" value="1"/>
</dbReference>
<evidence type="ECO:0000259" key="5">
    <source>
        <dbReference type="Pfam" id="PF01593"/>
    </source>
</evidence>
<keyword evidence="2" id="KW-0560">Oxidoreductase</keyword>
<evidence type="ECO:0000313" key="7">
    <source>
        <dbReference type="Proteomes" id="UP000265882"/>
    </source>
</evidence>
<feature type="binding site" evidence="3">
    <location>
        <position position="267"/>
    </location>
    <ligand>
        <name>FAD</name>
        <dbReference type="ChEBI" id="CHEBI:57692"/>
    </ligand>
</feature>